<reference evidence="1 2" key="1">
    <citation type="journal article" date="2019" name="Commun. Biol.">
        <title>The bagworm genome reveals a unique fibroin gene that provides high tensile strength.</title>
        <authorList>
            <person name="Kono N."/>
            <person name="Nakamura H."/>
            <person name="Ohtoshi R."/>
            <person name="Tomita M."/>
            <person name="Numata K."/>
            <person name="Arakawa K."/>
        </authorList>
    </citation>
    <scope>NUCLEOTIDE SEQUENCE [LARGE SCALE GENOMIC DNA]</scope>
</reference>
<gene>
    <name evidence="1" type="ORF">EVAR_68497_1</name>
</gene>
<organism evidence="1 2">
    <name type="scientific">Eumeta variegata</name>
    <name type="common">Bagworm moth</name>
    <name type="synonym">Eumeta japonica</name>
    <dbReference type="NCBI Taxonomy" id="151549"/>
    <lineage>
        <taxon>Eukaryota</taxon>
        <taxon>Metazoa</taxon>
        <taxon>Ecdysozoa</taxon>
        <taxon>Arthropoda</taxon>
        <taxon>Hexapoda</taxon>
        <taxon>Insecta</taxon>
        <taxon>Pterygota</taxon>
        <taxon>Neoptera</taxon>
        <taxon>Endopterygota</taxon>
        <taxon>Lepidoptera</taxon>
        <taxon>Glossata</taxon>
        <taxon>Ditrysia</taxon>
        <taxon>Tineoidea</taxon>
        <taxon>Psychidae</taxon>
        <taxon>Oiketicinae</taxon>
        <taxon>Eumeta</taxon>
    </lineage>
</organism>
<dbReference type="AlphaFoldDB" id="A0A4C1ZW51"/>
<dbReference type="EMBL" id="BGZK01002158">
    <property type="protein sequence ID" value="GBP91314.1"/>
    <property type="molecule type" value="Genomic_DNA"/>
</dbReference>
<protein>
    <submittedName>
        <fullName evidence="1">Uncharacterized protein</fullName>
    </submittedName>
</protein>
<proteinExistence type="predicted"/>
<keyword evidence="2" id="KW-1185">Reference proteome</keyword>
<accession>A0A4C1ZW51</accession>
<name>A0A4C1ZW51_EUMVA</name>
<evidence type="ECO:0000313" key="2">
    <source>
        <dbReference type="Proteomes" id="UP000299102"/>
    </source>
</evidence>
<evidence type="ECO:0000313" key="1">
    <source>
        <dbReference type="EMBL" id="GBP91314.1"/>
    </source>
</evidence>
<dbReference type="Proteomes" id="UP000299102">
    <property type="component" value="Unassembled WGS sequence"/>
</dbReference>
<dbReference type="OrthoDB" id="7510738at2759"/>
<comment type="caution">
    <text evidence="1">The sequence shown here is derived from an EMBL/GenBank/DDBJ whole genome shotgun (WGS) entry which is preliminary data.</text>
</comment>
<sequence length="203" mass="22720">MVGIKSRIKNGISIGIESATNIGTKSRTEIEIENEIRIRTDSELQLGSRTGGQNSSRVGYVWPLSLFYSDASADGVEERSLVPRSRSHARLRRNAKMSHAFSCMQPAFIDLKDNTRSVPRRARRTVIAVRRYHIDDFYRQKPATRVGQHGGLKIRSTGDMPQWDVPIAALLLSMVRRSPLLRLIASSVHAKVAADHALYAIIE</sequence>